<evidence type="ECO:0000313" key="2">
    <source>
        <dbReference type="Proteomes" id="UP000479692"/>
    </source>
</evidence>
<proteinExistence type="predicted"/>
<name>A0A7C9M3Y5_9GAMM</name>
<keyword evidence="2" id="KW-1185">Reference proteome</keyword>
<organism evidence="1 2">
    <name type="scientific">Noviluteimonas gilva</name>
    <dbReference type="NCBI Taxonomy" id="2682097"/>
    <lineage>
        <taxon>Bacteria</taxon>
        <taxon>Pseudomonadati</taxon>
        <taxon>Pseudomonadota</taxon>
        <taxon>Gammaproteobacteria</taxon>
        <taxon>Lysobacterales</taxon>
        <taxon>Lysobacteraceae</taxon>
        <taxon>Noviluteimonas</taxon>
    </lineage>
</organism>
<dbReference type="AlphaFoldDB" id="A0A7C9M3Y5"/>
<comment type="caution">
    <text evidence="1">The sequence shown here is derived from an EMBL/GenBank/DDBJ whole genome shotgun (WGS) entry which is preliminary data.</text>
</comment>
<sequence>MCAVDAVDVAQVCWALRRGHSARVGRVVLRPDLLRDIIWLRDPAGEVEIAATAIDEAGCLAALQGAVRYCVDGPCGEGESLRPSVRFR</sequence>
<dbReference type="EMBL" id="WOXT01000002">
    <property type="protein sequence ID" value="MUV14382.1"/>
    <property type="molecule type" value="Genomic_DNA"/>
</dbReference>
<protein>
    <submittedName>
        <fullName evidence="1">Uncharacterized protein</fullName>
    </submittedName>
</protein>
<reference evidence="1 2" key="1">
    <citation type="submission" date="2019-12" db="EMBL/GenBank/DDBJ databases">
        <authorList>
            <person name="Xu J."/>
        </authorList>
    </citation>
    <scope>NUCLEOTIDE SEQUENCE [LARGE SCALE GENOMIC DNA]</scope>
    <source>
        <strain evidence="1 2">HX-5-24</strain>
    </source>
</reference>
<dbReference type="Proteomes" id="UP000479692">
    <property type="component" value="Unassembled WGS sequence"/>
</dbReference>
<accession>A0A7C9M3Y5</accession>
<evidence type="ECO:0000313" key="1">
    <source>
        <dbReference type="EMBL" id="MUV14382.1"/>
    </source>
</evidence>
<dbReference type="RefSeq" id="WP_156641674.1">
    <property type="nucleotide sequence ID" value="NZ_WOXT01000002.1"/>
</dbReference>
<gene>
    <name evidence="1" type="ORF">GN331_09205</name>
</gene>